<proteinExistence type="inferred from homology"/>
<dbReference type="PANTHER" id="PTHR30472">
    <property type="entry name" value="FERRIC ENTEROBACTIN TRANSPORT SYSTEM PERMEASE PROTEIN"/>
    <property type="match status" value="1"/>
</dbReference>
<comment type="similarity">
    <text evidence="2">Belongs to the binding-protein-dependent transport system permease family. FecCD subfamily.</text>
</comment>
<evidence type="ECO:0000256" key="5">
    <source>
        <dbReference type="ARBA" id="ARBA00022692"/>
    </source>
</evidence>
<keyword evidence="10" id="KW-1185">Reference proteome</keyword>
<evidence type="ECO:0000256" key="2">
    <source>
        <dbReference type="ARBA" id="ARBA00007935"/>
    </source>
</evidence>
<dbReference type="InterPro" id="IPR037294">
    <property type="entry name" value="ABC_BtuC-like"/>
</dbReference>
<dbReference type="EMBL" id="ACIP02000002">
    <property type="protein sequence ID" value="EEP28632.1"/>
    <property type="molecule type" value="Genomic_DNA"/>
</dbReference>
<keyword evidence="6 8" id="KW-1133">Transmembrane helix</keyword>
<feature type="transmembrane region" description="Helical" evidence="8">
    <location>
        <begin position="110"/>
        <end position="130"/>
    </location>
</feature>
<evidence type="ECO:0000313" key="9">
    <source>
        <dbReference type="EMBL" id="EEP28632.1"/>
    </source>
</evidence>
<evidence type="ECO:0000256" key="3">
    <source>
        <dbReference type="ARBA" id="ARBA00022448"/>
    </source>
</evidence>
<sequence length="353" mass="37669">MSKRKTIFPLEGGVAFSIFIVVMLLLLAVSIFIAIAWGSVSIDPSTIRGVVINQLTGHAVVPVTWEESTRSIIWNIRLPRIFTAWIVGAGLTLCGIVMQALTKNPLADPFVLGISHGASAGAVSVIMYGYLSFLGYYATMCGAFIGALLAMLLALGIARMKNVLTATNLILAGIAVSALFGALTNLMIYAHQSGSDKVKTAQYWLMGSLSGANWIRLAYAMCAFVICCLLILMMHRSLDTLMLGDETATTLGVNTARIKRVIIIVATALTGVIVSISGVIGFVGLTVPHMTRSVVGSKHSRLIPASILLGGSFMVLADLLSRTLIRPEELPIGVVSAFFGAPFFLYLIKRSQS</sequence>
<dbReference type="STRING" id="626523.GCWU000342_01443"/>
<evidence type="ECO:0000256" key="1">
    <source>
        <dbReference type="ARBA" id="ARBA00004651"/>
    </source>
</evidence>
<reference evidence="9" key="1">
    <citation type="submission" date="2009-04" db="EMBL/GenBank/DDBJ databases">
        <authorList>
            <person name="Weinstock G."/>
            <person name="Sodergren E."/>
            <person name="Clifton S."/>
            <person name="Fulton L."/>
            <person name="Fulton B."/>
            <person name="Courtney L."/>
            <person name="Fronick C."/>
            <person name="Harrison M."/>
            <person name="Strong C."/>
            <person name="Farmer C."/>
            <person name="Delahaunty K."/>
            <person name="Markovic C."/>
            <person name="Hall O."/>
            <person name="Minx P."/>
            <person name="Tomlinson C."/>
            <person name="Mitreva M."/>
            <person name="Nelson J."/>
            <person name="Hou S."/>
            <person name="Wollam A."/>
            <person name="Pepin K.H."/>
            <person name="Johnson M."/>
            <person name="Bhonagiri V."/>
            <person name="Nash W.E."/>
            <person name="Warren W."/>
            <person name="Chinwalla A."/>
            <person name="Mardis E.R."/>
            <person name="Wilson R.K."/>
        </authorList>
    </citation>
    <scope>NUCLEOTIDE SEQUENCE [LARGE SCALE GENOMIC DNA]</scope>
    <source>
        <strain evidence="9">DSM 14600</strain>
    </source>
</reference>
<keyword evidence="7 8" id="KW-0472">Membrane</keyword>
<organism evidence="9 10">
    <name type="scientific">Shuttleworthella satelles DSM 14600</name>
    <dbReference type="NCBI Taxonomy" id="626523"/>
    <lineage>
        <taxon>Bacteria</taxon>
        <taxon>Bacillati</taxon>
        <taxon>Bacillota</taxon>
        <taxon>Clostridia</taxon>
        <taxon>Lachnospirales</taxon>
        <taxon>Lachnospiraceae</taxon>
        <taxon>Shuttleworthella</taxon>
    </lineage>
</organism>
<dbReference type="HOGENOM" id="CLU_013016_0_3_9"/>
<protein>
    <submittedName>
        <fullName evidence="9">Iron chelate uptake ABC transporter, FeCT family, permease protein</fullName>
    </submittedName>
</protein>
<dbReference type="InterPro" id="IPR000522">
    <property type="entry name" value="ABC_transptr_permease_BtuC"/>
</dbReference>
<dbReference type="CDD" id="cd06550">
    <property type="entry name" value="TM_ABC_iron-siderophores_like"/>
    <property type="match status" value="1"/>
</dbReference>
<dbReference type="GO" id="GO:0033214">
    <property type="term" value="P:siderophore-iron import into cell"/>
    <property type="evidence" value="ECO:0007669"/>
    <property type="project" value="TreeGrafter"/>
</dbReference>
<dbReference type="FunFam" id="1.10.3470.10:FF:000001">
    <property type="entry name" value="Vitamin B12 ABC transporter permease BtuC"/>
    <property type="match status" value="1"/>
</dbReference>
<comment type="subcellular location">
    <subcellularLocation>
        <location evidence="1">Cell membrane</location>
        <topology evidence="1">Multi-pass membrane protein</topology>
    </subcellularLocation>
</comment>
<feature type="transmembrane region" description="Helical" evidence="8">
    <location>
        <begin position="261"/>
        <end position="282"/>
    </location>
</feature>
<dbReference type="Proteomes" id="UP000003494">
    <property type="component" value="Unassembled WGS sequence"/>
</dbReference>
<dbReference type="GO" id="GO:0022857">
    <property type="term" value="F:transmembrane transporter activity"/>
    <property type="evidence" value="ECO:0007669"/>
    <property type="project" value="InterPro"/>
</dbReference>
<evidence type="ECO:0000256" key="8">
    <source>
        <dbReference type="SAM" id="Phobius"/>
    </source>
</evidence>
<dbReference type="Gene3D" id="1.10.3470.10">
    <property type="entry name" value="ABC transporter involved in vitamin B12 uptake, BtuC"/>
    <property type="match status" value="1"/>
</dbReference>
<dbReference type="eggNOG" id="COG0609">
    <property type="taxonomic scope" value="Bacteria"/>
</dbReference>
<feature type="transmembrane region" description="Helical" evidence="8">
    <location>
        <begin position="12"/>
        <end position="37"/>
    </location>
</feature>
<feature type="transmembrane region" description="Helical" evidence="8">
    <location>
        <begin position="81"/>
        <end position="98"/>
    </location>
</feature>
<feature type="transmembrane region" description="Helical" evidence="8">
    <location>
        <begin position="214"/>
        <end position="233"/>
    </location>
</feature>
<keyword evidence="3" id="KW-0813">Transport</keyword>
<dbReference type="Pfam" id="PF01032">
    <property type="entry name" value="FecCD"/>
    <property type="match status" value="1"/>
</dbReference>
<dbReference type="GO" id="GO:0005886">
    <property type="term" value="C:plasma membrane"/>
    <property type="evidence" value="ECO:0007669"/>
    <property type="project" value="UniProtKB-SubCell"/>
</dbReference>
<evidence type="ECO:0000256" key="4">
    <source>
        <dbReference type="ARBA" id="ARBA00022475"/>
    </source>
</evidence>
<keyword evidence="4" id="KW-1003">Cell membrane</keyword>
<evidence type="ECO:0000256" key="6">
    <source>
        <dbReference type="ARBA" id="ARBA00022989"/>
    </source>
</evidence>
<name>C4GA99_9FIRM</name>
<feature type="transmembrane region" description="Helical" evidence="8">
    <location>
        <begin position="332"/>
        <end position="348"/>
    </location>
</feature>
<evidence type="ECO:0000313" key="10">
    <source>
        <dbReference type="Proteomes" id="UP000003494"/>
    </source>
</evidence>
<feature type="transmembrane region" description="Helical" evidence="8">
    <location>
        <begin position="136"/>
        <end position="157"/>
    </location>
</feature>
<dbReference type="SUPFAM" id="SSF81345">
    <property type="entry name" value="ABC transporter involved in vitamin B12 uptake, BtuC"/>
    <property type="match status" value="1"/>
</dbReference>
<keyword evidence="5 8" id="KW-0812">Transmembrane</keyword>
<feature type="transmembrane region" description="Helical" evidence="8">
    <location>
        <begin position="169"/>
        <end position="190"/>
    </location>
</feature>
<dbReference type="PANTHER" id="PTHR30472:SF18">
    <property type="entry name" value="IRON(III) DICITRATE ABC TRANSPORTER,PERMEASE PROTEIN"/>
    <property type="match status" value="1"/>
</dbReference>
<gene>
    <name evidence="9" type="ORF">GCWU000342_01443</name>
</gene>
<feature type="transmembrane region" description="Helical" evidence="8">
    <location>
        <begin position="302"/>
        <end position="320"/>
    </location>
</feature>
<dbReference type="AlphaFoldDB" id="C4GA99"/>
<dbReference type="RefSeq" id="WP_006906445.1">
    <property type="nucleotide sequence ID" value="NZ_GG665866.1"/>
</dbReference>
<evidence type="ECO:0000256" key="7">
    <source>
        <dbReference type="ARBA" id="ARBA00023136"/>
    </source>
</evidence>
<accession>C4GA99</accession>
<comment type="caution">
    <text evidence="9">The sequence shown here is derived from an EMBL/GenBank/DDBJ whole genome shotgun (WGS) entry which is preliminary data.</text>
</comment>